<sequence>MKKIIFILAAIALLLVLFITVNFMKTANDTDQNDSIEQTQPESGPAEEAWDPDAAPEQVAKVEGATAAFPADQSSAEKEVMDTMHFMTHQKVIAEKKAGAVEMSKENVEKLFSILQSSDFERKERLLEIAAKWRGEEFTGIIEDHNYFWELEGGQVGKAYRVLKPSDEEKFIENNFRDS</sequence>
<dbReference type="EMBL" id="VTER01000005">
    <property type="protein sequence ID" value="TYS48560.1"/>
    <property type="molecule type" value="Genomic_DNA"/>
</dbReference>
<evidence type="ECO:0000256" key="1">
    <source>
        <dbReference type="SAM" id="MobiDB-lite"/>
    </source>
</evidence>
<dbReference type="InterPro" id="IPR046208">
    <property type="entry name" value="DUF6241"/>
</dbReference>
<proteinExistence type="predicted"/>
<organism evidence="2 3">
    <name type="scientific">Bacillus infantis</name>
    <dbReference type="NCBI Taxonomy" id="324767"/>
    <lineage>
        <taxon>Bacteria</taxon>
        <taxon>Bacillati</taxon>
        <taxon>Bacillota</taxon>
        <taxon>Bacilli</taxon>
        <taxon>Bacillales</taxon>
        <taxon>Bacillaceae</taxon>
        <taxon>Bacillus</taxon>
    </lineage>
</organism>
<evidence type="ECO:0000313" key="3">
    <source>
        <dbReference type="Proteomes" id="UP000322139"/>
    </source>
</evidence>
<reference evidence="2 3" key="1">
    <citation type="submission" date="2019-08" db="EMBL/GenBank/DDBJ databases">
        <title>Bacillus genomes from the desert of Cuatro Cienegas, Coahuila.</title>
        <authorList>
            <person name="Olmedo-Alvarez G."/>
        </authorList>
    </citation>
    <scope>NUCLEOTIDE SEQUENCE [LARGE SCALE GENOMIC DNA]</scope>
    <source>
        <strain evidence="2 3">CH446_14T</strain>
    </source>
</reference>
<feature type="region of interest" description="Disordered" evidence="1">
    <location>
        <begin position="31"/>
        <end position="56"/>
    </location>
</feature>
<dbReference type="AlphaFoldDB" id="A0A5D4RCR9"/>
<evidence type="ECO:0000313" key="2">
    <source>
        <dbReference type="EMBL" id="TYS48560.1"/>
    </source>
</evidence>
<protein>
    <submittedName>
        <fullName evidence="2">Uncharacterized protein</fullName>
    </submittedName>
</protein>
<name>A0A5D4RCR9_9BACI</name>
<dbReference type="Pfam" id="PF19754">
    <property type="entry name" value="DUF6241"/>
    <property type="match status" value="1"/>
</dbReference>
<comment type="caution">
    <text evidence="2">The sequence shown here is derived from an EMBL/GenBank/DDBJ whole genome shotgun (WGS) entry which is preliminary data.</text>
</comment>
<accession>A0A5D4RCR9</accession>
<feature type="compositionally biased region" description="Polar residues" evidence="1">
    <location>
        <begin position="31"/>
        <end position="42"/>
    </location>
</feature>
<dbReference type="RefSeq" id="WP_148974740.1">
    <property type="nucleotide sequence ID" value="NZ_JBNIKU010000007.1"/>
</dbReference>
<dbReference type="Proteomes" id="UP000322139">
    <property type="component" value="Unassembled WGS sequence"/>
</dbReference>
<gene>
    <name evidence="2" type="ORF">FZD51_10575</name>
</gene>